<proteinExistence type="predicted"/>
<gene>
    <name evidence="2" type="ORF">LVIROSA_LOCUS1563</name>
</gene>
<feature type="transmembrane region" description="Helical" evidence="1">
    <location>
        <begin position="69"/>
        <end position="91"/>
    </location>
</feature>
<evidence type="ECO:0000313" key="3">
    <source>
        <dbReference type="Proteomes" id="UP001157418"/>
    </source>
</evidence>
<keyword evidence="3" id="KW-1185">Reference proteome</keyword>
<organism evidence="2 3">
    <name type="scientific">Lactuca virosa</name>
    <dbReference type="NCBI Taxonomy" id="75947"/>
    <lineage>
        <taxon>Eukaryota</taxon>
        <taxon>Viridiplantae</taxon>
        <taxon>Streptophyta</taxon>
        <taxon>Embryophyta</taxon>
        <taxon>Tracheophyta</taxon>
        <taxon>Spermatophyta</taxon>
        <taxon>Magnoliopsida</taxon>
        <taxon>eudicotyledons</taxon>
        <taxon>Gunneridae</taxon>
        <taxon>Pentapetalae</taxon>
        <taxon>asterids</taxon>
        <taxon>campanulids</taxon>
        <taxon>Asterales</taxon>
        <taxon>Asteraceae</taxon>
        <taxon>Cichorioideae</taxon>
        <taxon>Cichorieae</taxon>
        <taxon>Lactucinae</taxon>
        <taxon>Lactuca</taxon>
    </lineage>
</organism>
<keyword evidence="1" id="KW-0472">Membrane</keyword>
<keyword evidence="1" id="KW-0812">Transmembrane</keyword>
<evidence type="ECO:0000256" key="1">
    <source>
        <dbReference type="SAM" id="Phobius"/>
    </source>
</evidence>
<sequence>MISIMSRPTVGSTYKCSYGLKHSCSRQWEEIVFACFLGTMKKAFDQTARDIKIGVNKKVLKVHSMEQKFLMLLVIRLGVLMDLFLLILHSLQETIMNTR</sequence>
<keyword evidence="1" id="KW-1133">Transmembrane helix</keyword>
<dbReference type="Proteomes" id="UP001157418">
    <property type="component" value="Unassembled WGS sequence"/>
</dbReference>
<comment type="caution">
    <text evidence="2">The sequence shown here is derived from an EMBL/GenBank/DDBJ whole genome shotgun (WGS) entry which is preliminary data.</text>
</comment>
<accession>A0AAU9LJU4</accession>
<protein>
    <submittedName>
        <fullName evidence="2">Uncharacterized protein</fullName>
    </submittedName>
</protein>
<dbReference type="AlphaFoldDB" id="A0AAU9LJU4"/>
<dbReference type="EMBL" id="CAKMRJ010000001">
    <property type="protein sequence ID" value="CAH1413606.1"/>
    <property type="molecule type" value="Genomic_DNA"/>
</dbReference>
<reference evidence="2 3" key="1">
    <citation type="submission" date="2022-01" db="EMBL/GenBank/DDBJ databases">
        <authorList>
            <person name="Xiong W."/>
            <person name="Schranz E."/>
        </authorList>
    </citation>
    <scope>NUCLEOTIDE SEQUENCE [LARGE SCALE GENOMIC DNA]</scope>
</reference>
<name>A0AAU9LJU4_9ASTR</name>
<evidence type="ECO:0000313" key="2">
    <source>
        <dbReference type="EMBL" id="CAH1413606.1"/>
    </source>
</evidence>